<dbReference type="AlphaFoldDB" id="A0A1G7BMU2"/>
<gene>
    <name evidence="2" type="ORF">SAMN05216270_11752</name>
</gene>
<evidence type="ECO:0000313" key="3">
    <source>
        <dbReference type="Proteomes" id="UP000198949"/>
    </source>
</evidence>
<reference evidence="3" key="1">
    <citation type="submission" date="2016-10" db="EMBL/GenBank/DDBJ databases">
        <authorList>
            <person name="Varghese N."/>
            <person name="Submissions S."/>
        </authorList>
    </citation>
    <scope>NUCLEOTIDE SEQUENCE [LARGE SCALE GENOMIC DNA]</scope>
    <source>
        <strain evidence="3">CGMCC 4.3516</strain>
    </source>
</reference>
<evidence type="ECO:0008006" key="4">
    <source>
        <dbReference type="Google" id="ProtNLM"/>
    </source>
</evidence>
<protein>
    <recommendedName>
        <fullName evidence="4">ATP/GTP-binding protein</fullName>
    </recommendedName>
</protein>
<feature type="region of interest" description="Disordered" evidence="1">
    <location>
        <begin position="1"/>
        <end position="30"/>
    </location>
</feature>
<dbReference type="Proteomes" id="UP000198949">
    <property type="component" value="Unassembled WGS sequence"/>
</dbReference>
<name>A0A1G7BMU2_9ACTN</name>
<dbReference type="STRING" id="58114.SAMN05216270_11752"/>
<keyword evidence="3" id="KW-1185">Reference proteome</keyword>
<proteinExistence type="predicted"/>
<sequence length="93" mass="10508">MPRKNRRQSESRRPTSGAQDPSLIDGPDGPVRVRRIPGANAAKAYRCPGCDLEIQPGTPHVVAWSDDGDGDDRRHWHAGCWNARDRRKPGRWR</sequence>
<accession>A0A1G7BMU2</accession>
<dbReference type="EMBL" id="FNAD01000017">
    <property type="protein sequence ID" value="SDE28303.1"/>
    <property type="molecule type" value="Genomic_DNA"/>
</dbReference>
<evidence type="ECO:0000313" key="2">
    <source>
        <dbReference type="EMBL" id="SDE28303.1"/>
    </source>
</evidence>
<evidence type="ECO:0000256" key="1">
    <source>
        <dbReference type="SAM" id="MobiDB-lite"/>
    </source>
</evidence>
<organism evidence="2 3">
    <name type="scientific">Glycomyces harbinensis</name>
    <dbReference type="NCBI Taxonomy" id="58114"/>
    <lineage>
        <taxon>Bacteria</taxon>
        <taxon>Bacillati</taxon>
        <taxon>Actinomycetota</taxon>
        <taxon>Actinomycetes</taxon>
        <taxon>Glycomycetales</taxon>
        <taxon>Glycomycetaceae</taxon>
        <taxon>Glycomyces</taxon>
    </lineage>
</organism>
<dbReference type="RefSeq" id="WP_218125434.1">
    <property type="nucleotide sequence ID" value="NZ_FNAD01000017.1"/>
</dbReference>